<gene>
    <name evidence="2" type="ORF">RM844_14540</name>
</gene>
<keyword evidence="3" id="KW-1185">Reference proteome</keyword>
<accession>A0ABU2JRA2</accession>
<proteinExistence type="predicted"/>
<comment type="caution">
    <text evidence="2">The sequence shown here is derived from an EMBL/GenBank/DDBJ whole genome shotgun (WGS) entry which is preliminary data.</text>
</comment>
<evidence type="ECO:0008006" key="4">
    <source>
        <dbReference type="Google" id="ProtNLM"/>
    </source>
</evidence>
<protein>
    <recommendedName>
        <fullName evidence="4">NfeD-like C-terminal domain-containing protein</fullName>
    </recommendedName>
</protein>
<feature type="compositionally biased region" description="Low complexity" evidence="1">
    <location>
        <begin position="13"/>
        <end position="23"/>
    </location>
</feature>
<dbReference type="EMBL" id="JAVREO010000007">
    <property type="protein sequence ID" value="MDT0267505.1"/>
    <property type="molecule type" value="Genomic_DNA"/>
</dbReference>
<name>A0ABU2JRA2_9ACTN</name>
<feature type="compositionally biased region" description="Basic residues" evidence="1">
    <location>
        <begin position="1"/>
        <end position="12"/>
    </location>
</feature>
<organism evidence="2 3">
    <name type="scientific">Streptomyces chisholmiae</name>
    <dbReference type="NCBI Taxonomy" id="3075540"/>
    <lineage>
        <taxon>Bacteria</taxon>
        <taxon>Bacillati</taxon>
        <taxon>Actinomycetota</taxon>
        <taxon>Actinomycetes</taxon>
        <taxon>Kitasatosporales</taxon>
        <taxon>Streptomycetaceae</taxon>
        <taxon>Streptomyces</taxon>
    </lineage>
</organism>
<feature type="region of interest" description="Disordered" evidence="1">
    <location>
        <begin position="1"/>
        <end position="35"/>
    </location>
</feature>
<sequence length="100" mass="10642">MEWGSGRRRARWARGGTAPRAPGHVTAGGRRAHDPRRAADGVLGRVVTWPAPDAFVLVEGVLLRATPQGEGVRPGAGVRLRLDPDGRRLLALAARPEPGE</sequence>
<reference evidence="3" key="1">
    <citation type="submission" date="2023-07" db="EMBL/GenBank/DDBJ databases">
        <title>30 novel species of actinomycetes from the DSMZ collection.</title>
        <authorList>
            <person name="Nouioui I."/>
        </authorList>
    </citation>
    <scope>NUCLEOTIDE SEQUENCE [LARGE SCALE GENOMIC DNA]</scope>
    <source>
        <strain evidence="3">DSM 44915</strain>
    </source>
</reference>
<evidence type="ECO:0000313" key="3">
    <source>
        <dbReference type="Proteomes" id="UP001183410"/>
    </source>
</evidence>
<evidence type="ECO:0000313" key="2">
    <source>
        <dbReference type="EMBL" id="MDT0267505.1"/>
    </source>
</evidence>
<dbReference type="Proteomes" id="UP001183410">
    <property type="component" value="Unassembled WGS sequence"/>
</dbReference>
<evidence type="ECO:0000256" key="1">
    <source>
        <dbReference type="SAM" id="MobiDB-lite"/>
    </source>
</evidence>